<comment type="caution">
    <text evidence="1">The sequence shown here is derived from an EMBL/GenBank/DDBJ whole genome shotgun (WGS) entry which is preliminary data.</text>
</comment>
<evidence type="ECO:0000313" key="2">
    <source>
        <dbReference type="Proteomes" id="UP000005467"/>
    </source>
</evidence>
<reference evidence="1 2" key="1">
    <citation type="submission" date="2011-01" db="EMBL/GenBank/DDBJ databases">
        <authorList>
            <person name="Muzny D."/>
            <person name="Qin X."/>
            <person name="Deng J."/>
            <person name="Jiang H."/>
            <person name="Liu Y."/>
            <person name="Qu J."/>
            <person name="Song X.-Z."/>
            <person name="Zhang L."/>
            <person name="Thornton R."/>
            <person name="Coyle M."/>
            <person name="Francisco L."/>
            <person name="Jackson L."/>
            <person name="Javaid M."/>
            <person name="Korchina V."/>
            <person name="Kovar C."/>
            <person name="Mata R."/>
            <person name="Mathew T."/>
            <person name="Ngo R."/>
            <person name="Nguyen L."/>
            <person name="Nguyen N."/>
            <person name="Okwuonu G."/>
            <person name="Ongeri F."/>
            <person name="Pham C."/>
            <person name="Simmons D."/>
            <person name="Wilczek-Boney K."/>
            <person name="Hale W."/>
            <person name="Jakkamsetti A."/>
            <person name="Pham P."/>
            <person name="Ruth R."/>
            <person name="San Lucas F."/>
            <person name="Warren J."/>
            <person name="Zhang J."/>
            <person name="Zhao Z."/>
            <person name="Zhou C."/>
            <person name="Zhu D."/>
            <person name="Lee S."/>
            <person name="Bess C."/>
            <person name="Blankenburg K."/>
            <person name="Forbes L."/>
            <person name="Fu Q."/>
            <person name="Gubbala S."/>
            <person name="Hirani K."/>
            <person name="Jayaseelan J.C."/>
            <person name="Lara F."/>
            <person name="Munidasa M."/>
            <person name="Palculict T."/>
            <person name="Patil S."/>
            <person name="Pu L.-L."/>
            <person name="Saada N."/>
            <person name="Tang L."/>
            <person name="Weissenberger G."/>
            <person name="Zhu Y."/>
            <person name="Hemphill L."/>
            <person name="Shang Y."/>
            <person name="Youmans B."/>
            <person name="Ayvaz T."/>
            <person name="Ross M."/>
            <person name="Santibanez J."/>
            <person name="Aqrawi P."/>
            <person name="Gross S."/>
            <person name="Joshi V."/>
            <person name="Fowler G."/>
            <person name="Nazareth L."/>
            <person name="Reid J."/>
            <person name="Worley K."/>
            <person name="Petrosino J."/>
            <person name="Highlander S."/>
            <person name="Gibbs R."/>
        </authorList>
    </citation>
    <scope>NUCLEOTIDE SEQUENCE [LARGE SCALE GENOMIC DNA]</scope>
    <source>
        <strain evidence="1 2">ATCC 25976</strain>
    </source>
</reference>
<protein>
    <submittedName>
        <fullName evidence="1">Uncharacterized protein</fullName>
    </submittedName>
</protein>
<accession>E8KFS7</accession>
<sequence>MSGILGIFEKLSNTNFKKSFVRRKINPFDDFLLEIRLLFQKAIKKIE</sequence>
<organism evidence="1 2">
    <name type="scientific">Actinobacillus ureae ATCC 25976</name>
    <dbReference type="NCBI Taxonomy" id="887324"/>
    <lineage>
        <taxon>Bacteria</taxon>
        <taxon>Pseudomonadati</taxon>
        <taxon>Pseudomonadota</taxon>
        <taxon>Gammaproteobacteria</taxon>
        <taxon>Pasteurellales</taxon>
        <taxon>Pasteurellaceae</taxon>
        <taxon>Actinobacillus</taxon>
    </lineage>
</organism>
<name>E8KFS7_9PAST</name>
<gene>
    <name evidence="1" type="ORF">HMPREF0027_0694</name>
</gene>
<proteinExistence type="predicted"/>
<dbReference type="HOGENOM" id="CLU_3163714_0_0_6"/>
<evidence type="ECO:0000313" key="1">
    <source>
        <dbReference type="EMBL" id="EFX92265.1"/>
    </source>
</evidence>
<dbReference type="AlphaFoldDB" id="E8KFS7"/>
<keyword evidence="2" id="KW-1185">Reference proteome</keyword>
<dbReference type="EMBL" id="AEVG01000049">
    <property type="protein sequence ID" value="EFX92265.1"/>
    <property type="molecule type" value="Genomic_DNA"/>
</dbReference>
<dbReference type="Proteomes" id="UP000005467">
    <property type="component" value="Unassembled WGS sequence"/>
</dbReference>